<evidence type="ECO:0000313" key="1">
    <source>
        <dbReference type="EnsemblMetazoa" id="GPPI007487-PA"/>
    </source>
</evidence>
<name>A0A1B0ASZ9_9MUSC</name>
<dbReference type="AlphaFoldDB" id="A0A1B0ASZ9"/>
<reference evidence="1" key="2">
    <citation type="submission" date="2020-05" db="UniProtKB">
        <authorList>
            <consortium name="EnsemblMetazoa"/>
        </authorList>
    </citation>
    <scope>IDENTIFICATION</scope>
    <source>
        <strain evidence="1">IAEA</strain>
    </source>
</reference>
<dbReference type="EnsemblMetazoa" id="GPPI007487-RA">
    <property type="protein sequence ID" value="GPPI007487-PA"/>
    <property type="gene ID" value="GPPI007487"/>
</dbReference>
<keyword evidence="2" id="KW-1185">Reference proteome</keyword>
<evidence type="ECO:0000313" key="2">
    <source>
        <dbReference type="Proteomes" id="UP000092460"/>
    </source>
</evidence>
<dbReference type="EMBL" id="JXJN01003070">
    <property type="status" value="NOT_ANNOTATED_CDS"/>
    <property type="molecule type" value="Genomic_DNA"/>
</dbReference>
<accession>A0A1B0ASZ9</accession>
<dbReference type="VEuPathDB" id="VectorBase:GPPI007487"/>
<protein>
    <submittedName>
        <fullName evidence="1">Uncharacterized protein</fullName>
    </submittedName>
</protein>
<dbReference type="Proteomes" id="UP000092460">
    <property type="component" value="Unassembled WGS sequence"/>
</dbReference>
<reference evidence="2" key="1">
    <citation type="submission" date="2015-01" db="EMBL/GenBank/DDBJ databases">
        <authorList>
            <person name="Aksoy S."/>
            <person name="Warren W."/>
            <person name="Wilson R.K."/>
        </authorList>
    </citation>
    <scope>NUCLEOTIDE SEQUENCE [LARGE SCALE GENOMIC DNA]</scope>
    <source>
        <strain evidence="2">IAEA</strain>
    </source>
</reference>
<proteinExistence type="predicted"/>
<organism evidence="1 2">
    <name type="scientific">Glossina palpalis gambiensis</name>
    <dbReference type="NCBI Taxonomy" id="67801"/>
    <lineage>
        <taxon>Eukaryota</taxon>
        <taxon>Metazoa</taxon>
        <taxon>Ecdysozoa</taxon>
        <taxon>Arthropoda</taxon>
        <taxon>Hexapoda</taxon>
        <taxon>Insecta</taxon>
        <taxon>Pterygota</taxon>
        <taxon>Neoptera</taxon>
        <taxon>Endopterygota</taxon>
        <taxon>Diptera</taxon>
        <taxon>Brachycera</taxon>
        <taxon>Muscomorpha</taxon>
        <taxon>Hippoboscoidea</taxon>
        <taxon>Glossinidae</taxon>
        <taxon>Glossina</taxon>
    </lineage>
</organism>
<sequence length="122" mass="14462">MCLVVRVRLNIYKPKVFCREIFRATRITCFMVATGSCLMQCILEHECTRKTTKGDIYHISSRLYDIDRDRCYYPKRARNFQGQYELVTKLGENACDKTIPDEDCFWCNEVFHLQESLTVNDQ</sequence>